<keyword evidence="4" id="KW-0560">Oxidoreductase</keyword>
<dbReference type="InterPro" id="IPR002347">
    <property type="entry name" value="SDR_fam"/>
</dbReference>
<sequence>MTTSHELGLVVVSGASTGLGAATARELARQGLRVLAGVRREQDGERLRQAGIEPVILDVTSAADIARLAERVDAAGAPLRAVVNNAGLAANGPVETLPLEDWRAVFEVNVFGAVALTQALLPALHRSRGRVVNITSIGGKVAMPAFGAYSGSKFALEAISDALRQELAPHGVPVVIVEPGGMRTEMGSRGTAAAKTQLARMTLEQRSRYDGTMTAFLTYATALERTGVTAEHAARTVATAVTAPRPRTRYTIGREAAFMTRLIRFVPDRTLDRMIARTLRSLGTGAATTAA</sequence>
<dbReference type="Pfam" id="PF00106">
    <property type="entry name" value="adh_short"/>
    <property type="match status" value="1"/>
</dbReference>
<dbReference type="RefSeq" id="WP_388354044.1">
    <property type="nucleotide sequence ID" value="NZ_JBIAFJ010000050.1"/>
</dbReference>
<dbReference type="EMBL" id="JBIAFJ010000050">
    <property type="protein sequence ID" value="MFE9174305.1"/>
    <property type="molecule type" value="Genomic_DNA"/>
</dbReference>
<gene>
    <name evidence="4" type="ORF">ACFYNZ_33530</name>
</gene>
<name>A0ABW6L2G8_9ACTN</name>
<feature type="domain" description="Ketoreductase" evidence="3">
    <location>
        <begin position="8"/>
        <end position="185"/>
    </location>
</feature>
<dbReference type="PRINTS" id="PR00080">
    <property type="entry name" value="SDRFAMILY"/>
</dbReference>
<dbReference type="SMART" id="SM00822">
    <property type="entry name" value="PKS_KR"/>
    <property type="match status" value="1"/>
</dbReference>
<dbReference type="PROSITE" id="PS00061">
    <property type="entry name" value="ADH_SHORT"/>
    <property type="match status" value="1"/>
</dbReference>
<dbReference type="InterPro" id="IPR020904">
    <property type="entry name" value="Sc_DH/Rdtase_CS"/>
</dbReference>
<keyword evidence="5" id="KW-1185">Reference proteome</keyword>
<comment type="similarity">
    <text evidence="1 2">Belongs to the short-chain dehydrogenases/reductases (SDR) family.</text>
</comment>
<dbReference type="InterPro" id="IPR057326">
    <property type="entry name" value="KR_dom"/>
</dbReference>
<proteinExistence type="inferred from homology"/>
<accession>A0ABW6L2G8</accession>
<dbReference type="CDD" id="cd05374">
    <property type="entry name" value="17beta-HSD-like_SDR_c"/>
    <property type="match status" value="1"/>
</dbReference>
<dbReference type="PRINTS" id="PR00081">
    <property type="entry name" value="GDHRDH"/>
</dbReference>
<evidence type="ECO:0000259" key="3">
    <source>
        <dbReference type="SMART" id="SM00822"/>
    </source>
</evidence>
<evidence type="ECO:0000256" key="1">
    <source>
        <dbReference type="ARBA" id="ARBA00006484"/>
    </source>
</evidence>
<dbReference type="Proteomes" id="UP001601197">
    <property type="component" value="Unassembled WGS sequence"/>
</dbReference>
<evidence type="ECO:0000256" key="2">
    <source>
        <dbReference type="RuleBase" id="RU000363"/>
    </source>
</evidence>
<comment type="caution">
    <text evidence="4">The sequence shown here is derived from an EMBL/GenBank/DDBJ whole genome shotgun (WGS) entry which is preliminary data.</text>
</comment>
<protein>
    <submittedName>
        <fullName evidence="4">SDR family oxidoreductase</fullName>
        <ecNumber evidence="4">1.1.-.-</ecNumber>
    </submittedName>
</protein>
<evidence type="ECO:0000313" key="4">
    <source>
        <dbReference type="EMBL" id="MFE9174305.1"/>
    </source>
</evidence>
<dbReference type="SUPFAM" id="SSF51735">
    <property type="entry name" value="NAD(P)-binding Rossmann-fold domains"/>
    <property type="match status" value="1"/>
</dbReference>
<evidence type="ECO:0000313" key="5">
    <source>
        <dbReference type="Proteomes" id="UP001601197"/>
    </source>
</evidence>
<dbReference type="GO" id="GO:0016491">
    <property type="term" value="F:oxidoreductase activity"/>
    <property type="evidence" value="ECO:0007669"/>
    <property type="project" value="UniProtKB-KW"/>
</dbReference>
<dbReference type="Gene3D" id="3.40.50.720">
    <property type="entry name" value="NAD(P)-binding Rossmann-like Domain"/>
    <property type="match status" value="1"/>
</dbReference>
<dbReference type="EC" id="1.1.-.-" evidence="4"/>
<dbReference type="PANTHER" id="PTHR43313:SF1">
    <property type="entry name" value="3BETA-HYDROXYSTEROID DEHYDROGENASE DHS-16"/>
    <property type="match status" value="1"/>
</dbReference>
<dbReference type="InterPro" id="IPR036291">
    <property type="entry name" value="NAD(P)-bd_dom_sf"/>
</dbReference>
<reference evidence="4 5" key="1">
    <citation type="submission" date="2024-10" db="EMBL/GenBank/DDBJ databases">
        <title>The Natural Products Discovery Center: Release of the First 8490 Sequenced Strains for Exploring Actinobacteria Biosynthetic Diversity.</title>
        <authorList>
            <person name="Kalkreuter E."/>
            <person name="Kautsar S.A."/>
            <person name="Yang D."/>
            <person name="Bader C.D."/>
            <person name="Teijaro C.N."/>
            <person name="Fluegel L."/>
            <person name="Davis C.M."/>
            <person name="Simpson J.R."/>
            <person name="Lauterbach L."/>
            <person name="Steele A.D."/>
            <person name="Gui C."/>
            <person name="Meng S."/>
            <person name="Li G."/>
            <person name="Viehrig K."/>
            <person name="Ye F."/>
            <person name="Su P."/>
            <person name="Kiefer A.F."/>
            <person name="Nichols A."/>
            <person name="Cepeda A.J."/>
            <person name="Yan W."/>
            <person name="Fan B."/>
            <person name="Jiang Y."/>
            <person name="Adhikari A."/>
            <person name="Zheng C.-J."/>
            <person name="Schuster L."/>
            <person name="Cowan T.M."/>
            <person name="Smanski M.J."/>
            <person name="Chevrette M.G."/>
            <person name="De Carvalho L.P.S."/>
            <person name="Shen B."/>
        </authorList>
    </citation>
    <scope>NUCLEOTIDE SEQUENCE [LARGE SCALE GENOMIC DNA]</scope>
    <source>
        <strain evidence="4 5">NPDC007147</strain>
    </source>
</reference>
<organism evidence="4 5">
    <name type="scientific">Streptomyces kebangsaanensis</name>
    <dbReference type="NCBI Taxonomy" id="864058"/>
    <lineage>
        <taxon>Bacteria</taxon>
        <taxon>Bacillati</taxon>
        <taxon>Actinomycetota</taxon>
        <taxon>Actinomycetes</taxon>
        <taxon>Kitasatosporales</taxon>
        <taxon>Streptomycetaceae</taxon>
        <taxon>Streptomyces</taxon>
    </lineage>
</organism>
<dbReference type="PANTHER" id="PTHR43313">
    <property type="entry name" value="SHORT-CHAIN DEHYDROGENASE/REDUCTASE FAMILY 9C"/>
    <property type="match status" value="1"/>
</dbReference>